<proteinExistence type="predicted"/>
<reference evidence="2" key="1">
    <citation type="journal article" date="2015" name="Proc. Natl. Acad. Sci. U.S.A.">
        <title>Genome sequencing of adzuki bean (Vigna angularis) provides insight into high starch and low fat accumulation and domestication.</title>
        <authorList>
            <person name="Yang K."/>
            <person name="Tian Z."/>
            <person name="Chen C."/>
            <person name="Luo L."/>
            <person name="Zhao B."/>
            <person name="Wang Z."/>
            <person name="Yu L."/>
            <person name="Li Y."/>
            <person name="Sun Y."/>
            <person name="Li W."/>
            <person name="Chen Y."/>
            <person name="Li Y."/>
            <person name="Zhang Y."/>
            <person name="Ai D."/>
            <person name="Zhao J."/>
            <person name="Shang C."/>
            <person name="Ma Y."/>
            <person name="Wu B."/>
            <person name="Wang M."/>
            <person name="Gao L."/>
            <person name="Sun D."/>
            <person name="Zhang P."/>
            <person name="Guo F."/>
            <person name="Wang W."/>
            <person name="Li Y."/>
            <person name="Wang J."/>
            <person name="Varshney R.K."/>
            <person name="Wang J."/>
            <person name="Ling H.Q."/>
            <person name="Wan P."/>
        </authorList>
    </citation>
    <scope>NUCLEOTIDE SEQUENCE</scope>
    <source>
        <strain evidence="2">cv. Jingnong 6</strain>
    </source>
</reference>
<dbReference type="Proteomes" id="UP000053144">
    <property type="component" value="Unassembled WGS sequence"/>
</dbReference>
<accession>A0A0L9T7E4</accession>
<sequence>MRVEKALRQLYGCFFYGFPNGKSAADVYDKITGILLNNPFKTEEKCKLLHLQMEWSKMGSHSTVQVLVIISQQLGNWSTS</sequence>
<dbReference type="EMBL" id="KQ258323">
    <property type="protein sequence ID" value="KOM26488.1"/>
    <property type="molecule type" value="Genomic_DNA"/>
</dbReference>
<protein>
    <submittedName>
        <fullName evidence="1">Uncharacterized protein</fullName>
    </submittedName>
</protein>
<dbReference type="STRING" id="3914.A0A0L9T7E4"/>
<organism evidence="1 2">
    <name type="scientific">Phaseolus angularis</name>
    <name type="common">Azuki bean</name>
    <name type="synonym">Vigna angularis</name>
    <dbReference type="NCBI Taxonomy" id="3914"/>
    <lineage>
        <taxon>Eukaryota</taxon>
        <taxon>Viridiplantae</taxon>
        <taxon>Streptophyta</taxon>
        <taxon>Embryophyta</taxon>
        <taxon>Tracheophyta</taxon>
        <taxon>Spermatophyta</taxon>
        <taxon>Magnoliopsida</taxon>
        <taxon>eudicotyledons</taxon>
        <taxon>Gunneridae</taxon>
        <taxon>Pentapetalae</taxon>
        <taxon>rosids</taxon>
        <taxon>fabids</taxon>
        <taxon>Fabales</taxon>
        <taxon>Fabaceae</taxon>
        <taxon>Papilionoideae</taxon>
        <taxon>50 kb inversion clade</taxon>
        <taxon>NPAAA clade</taxon>
        <taxon>indigoferoid/millettioid clade</taxon>
        <taxon>Phaseoleae</taxon>
        <taxon>Vigna</taxon>
    </lineage>
</organism>
<name>A0A0L9T7E4_PHAAN</name>
<evidence type="ECO:0000313" key="2">
    <source>
        <dbReference type="Proteomes" id="UP000053144"/>
    </source>
</evidence>
<dbReference type="AlphaFoldDB" id="A0A0L9T7E4"/>
<evidence type="ECO:0000313" key="1">
    <source>
        <dbReference type="EMBL" id="KOM26488.1"/>
    </source>
</evidence>
<dbReference type="Gramene" id="KOM26488">
    <property type="protein sequence ID" value="KOM26488"/>
    <property type="gene ID" value="LR48_Vigan277s000800"/>
</dbReference>
<gene>
    <name evidence="1" type="ORF">LR48_Vigan277s000800</name>
</gene>